<dbReference type="InterPro" id="IPR011055">
    <property type="entry name" value="Dup_hybrid_motif"/>
</dbReference>
<dbReference type="AlphaFoldDB" id="A0A426TTD3"/>
<dbReference type="InterPro" id="IPR016047">
    <property type="entry name" value="M23ase_b-sheet_dom"/>
</dbReference>
<name>A0A426TTD3_9CHLR</name>
<dbReference type="GO" id="GO:0004222">
    <property type="term" value="F:metalloendopeptidase activity"/>
    <property type="evidence" value="ECO:0007669"/>
    <property type="project" value="TreeGrafter"/>
</dbReference>
<feature type="domain" description="M23ase beta-sheet core" evidence="1">
    <location>
        <begin position="115"/>
        <end position="193"/>
    </location>
</feature>
<dbReference type="InterPro" id="IPR050570">
    <property type="entry name" value="Cell_wall_metabolism_enzyme"/>
</dbReference>
<evidence type="ECO:0000313" key="2">
    <source>
        <dbReference type="EMBL" id="RRR67782.1"/>
    </source>
</evidence>
<proteinExistence type="predicted"/>
<dbReference type="EMBL" id="RSAS01000763">
    <property type="protein sequence ID" value="RRR67782.1"/>
    <property type="molecule type" value="Genomic_DNA"/>
</dbReference>
<dbReference type="PANTHER" id="PTHR21666:SF286">
    <property type="entry name" value="LIPOPROTEIN NLPD"/>
    <property type="match status" value="1"/>
</dbReference>
<evidence type="ECO:0000313" key="3">
    <source>
        <dbReference type="Proteomes" id="UP000280307"/>
    </source>
</evidence>
<comment type="caution">
    <text evidence="2">The sequence shown here is derived from an EMBL/GenBank/DDBJ whole genome shotgun (WGS) entry which is preliminary data.</text>
</comment>
<gene>
    <name evidence="2" type="ORF">EI684_18475</name>
</gene>
<sequence length="211" mass="22003">MILILVLVSLGLLGLLASTRDDEVRISRWRGPASGAVLATDAGGLSGVTVAQTGLSGRGLPGTERPHGNPLRSPQTVMTQGYGVGTHAPAAVWGAIDLAIDITGDGRADPEGSWNHPIYATHYGVVKVSPNSYPAGNHIWVTNDLYRTGYAHLADFAVITGQTVAAGDLLGYMGSTGMSSGPHLDYQIWVNQNGTWANANPLDFGTLEGSP</sequence>
<organism evidence="2 3">
    <name type="scientific">Candidatus Viridilinea halotolerans</name>
    <dbReference type="NCBI Taxonomy" id="2491704"/>
    <lineage>
        <taxon>Bacteria</taxon>
        <taxon>Bacillati</taxon>
        <taxon>Chloroflexota</taxon>
        <taxon>Chloroflexia</taxon>
        <taxon>Chloroflexales</taxon>
        <taxon>Chloroflexineae</taxon>
        <taxon>Oscillochloridaceae</taxon>
        <taxon>Candidatus Viridilinea</taxon>
    </lineage>
</organism>
<dbReference type="Gene3D" id="2.70.70.10">
    <property type="entry name" value="Glucose Permease (Domain IIA)"/>
    <property type="match status" value="1"/>
</dbReference>
<accession>A0A426TTD3</accession>
<reference evidence="2 3" key="1">
    <citation type="submission" date="2018-12" db="EMBL/GenBank/DDBJ databases">
        <title>Genome Sequence of Candidatus Viridilinea halotolerans isolated from saline sulfide-rich spring.</title>
        <authorList>
            <person name="Grouzdev D.S."/>
            <person name="Burganskaya E.I."/>
            <person name="Krutkina M.S."/>
            <person name="Sukhacheva M.V."/>
            <person name="Gorlenko V.M."/>
        </authorList>
    </citation>
    <scope>NUCLEOTIDE SEQUENCE [LARGE SCALE GENOMIC DNA]</scope>
    <source>
        <strain evidence="2">Chok-6</strain>
    </source>
</reference>
<dbReference type="SUPFAM" id="SSF51261">
    <property type="entry name" value="Duplicated hybrid motif"/>
    <property type="match status" value="1"/>
</dbReference>
<dbReference type="PANTHER" id="PTHR21666">
    <property type="entry name" value="PEPTIDASE-RELATED"/>
    <property type="match status" value="1"/>
</dbReference>
<dbReference type="Proteomes" id="UP000280307">
    <property type="component" value="Unassembled WGS sequence"/>
</dbReference>
<evidence type="ECO:0000259" key="1">
    <source>
        <dbReference type="Pfam" id="PF01551"/>
    </source>
</evidence>
<dbReference type="CDD" id="cd12797">
    <property type="entry name" value="M23_peptidase"/>
    <property type="match status" value="1"/>
</dbReference>
<dbReference type="Pfam" id="PF01551">
    <property type="entry name" value="Peptidase_M23"/>
    <property type="match status" value="1"/>
</dbReference>
<protein>
    <submittedName>
        <fullName evidence="2">M23 family metallopeptidase</fullName>
    </submittedName>
</protein>